<evidence type="ECO:0000256" key="4">
    <source>
        <dbReference type="SAM" id="Phobius"/>
    </source>
</evidence>
<feature type="transmembrane region" description="Helical" evidence="4">
    <location>
        <begin position="251"/>
        <end position="267"/>
    </location>
</feature>
<keyword evidence="3 4" id="KW-0472">Membrane</keyword>
<feature type="transmembrane region" description="Helical" evidence="4">
    <location>
        <begin position="279"/>
        <end position="296"/>
    </location>
</feature>
<evidence type="ECO:0000256" key="2">
    <source>
        <dbReference type="ARBA" id="ARBA00022989"/>
    </source>
</evidence>
<evidence type="ECO:0000256" key="1">
    <source>
        <dbReference type="ARBA" id="ARBA00022692"/>
    </source>
</evidence>
<feature type="transmembrane region" description="Helical" evidence="4">
    <location>
        <begin position="302"/>
        <end position="328"/>
    </location>
</feature>
<feature type="transmembrane region" description="Helical" evidence="4">
    <location>
        <begin position="141"/>
        <end position="163"/>
    </location>
</feature>
<dbReference type="PANTHER" id="PTHR23523">
    <property type="match status" value="1"/>
</dbReference>
<feature type="transmembrane region" description="Helical" evidence="4">
    <location>
        <begin position="82"/>
        <end position="100"/>
    </location>
</feature>
<feature type="transmembrane region" description="Helical" evidence="4">
    <location>
        <begin position="365"/>
        <end position="384"/>
    </location>
</feature>
<protein>
    <submittedName>
        <fullName evidence="6">MFS transporter</fullName>
    </submittedName>
</protein>
<dbReference type="Pfam" id="PF07690">
    <property type="entry name" value="MFS_1"/>
    <property type="match status" value="1"/>
</dbReference>
<gene>
    <name evidence="6" type="ORF">RYS15_12850</name>
</gene>
<evidence type="ECO:0000256" key="3">
    <source>
        <dbReference type="ARBA" id="ARBA00023136"/>
    </source>
</evidence>
<dbReference type="SUPFAM" id="SSF103473">
    <property type="entry name" value="MFS general substrate transporter"/>
    <property type="match status" value="1"/>
</dbReference>
<comment type="caution">
    <text evidence="6">The sequence shown here is derived from an EMBL/GenBank/DDBJ whole genome shotgun (WGS) entry which is preliminary data.</text>
</comment>
<accession>A0ABU3VZ51</accession>
<keyword evidence="2 4" id="KW-1133">Transmembrane helix</keyword>
<name>A0ABU3VZ51_9GAMM</name>
<feature type="domain" description="Major facilitator superfamily (MFS) profile" evidence="5">
    <location>
        <begin position="16"/>
        <end position="399"/>
    </location>
</feature>
<feature type="transmembrane region" description="Helical" evidence="4">
    <location>
        <begin position="213"/>
        <end position="231"/>
    </location>
</feature>
<feature type="transmembrane region" description="Helical" evidence="4">
    <location>
        <begin position="106"/>
        <end position="129"/>
    </location>
</feature>
<evidence type="ECO:0000313" key="7">
    <source>
        <dbReference type="Proteomes" id="UP001269819"/>
    </source>
</evidence>
<reference evidence="6 7" key="1">
    <citation type="submission" date="2023-10" db="EMBL/GenBank/DDBJ databases">
        <title>Characteristics and mechanism of a salt-tolerant marine origin heterotrophic nitrifying- aerobic denitrifying bacteria Marinobacter xestospongiae HN1.</title>
        <authorList>
            <person name="Qi R."/>
        </authorList>
    </citation>
    <scope>NUCLEOTIDE SEQUENCE [LARGE SCALE GENOMIC DNA]</scope>
    <source>
        <strain evidence="6 7">HN1</strain>
    </source>
</reference>
<dbReference type="InterPro" id="IPR052524">
    <property type="entry name" value="MFS_Cyanate_Porter"/>
</dbReference>
<feature type="transmembrane region" description="Helical" evidence="4">
    <location>
        <begin position="12"/>
        <end position="38"/>
    </location>
</feature>
<feature type="transmembrane region" description="Helical" evidence="4">
    <location>
        <begin position="340"/>
        <end position="359"/>
    </location>
</feature>
<keyword evidence="1 4" id="KW-0812">Transmembrane</keyword>
<evidence type="ECO:0000259" key="5">
    <source>
        <dbReference type="PROSITE" id="PS50850"/>
    </source>
</evidence>
<dbReference type="InterPro" id="IPR020846">
    <property type="entry name" value="MFS_dom"/>
</dbReference>
<dbReference type="PANTHER" id="PTHR23523:SF2">
    <property type="entry name" value="2-NITROIMIDAZOLE TRANSPORTER"/>
    <property type="match status" value="1"/>
</dbReference>
<dbReference type="Gene3D" id="1.20.1250.20">
    <property type="entry name" value="MFS general substrate transporter like domains"/>
    <property type="match status" value="1"/>
</dbReference>
<feature type="transmembrane region" description="Helical" evidence="4">
    <location>
        <begin position="175"/>
        <end position="192"/>
    </location>
</feature>
<dbReference type="EMBL" id="JAWIIJ010000008">
    <property type="protein sequence ID" value="MDV2079575.1"/>
    <property type="molecule type" value="Genomic_DNA"/>
</dbReference>
<dbReference type="InterPro" id="IPR036259">
    <property type="entry name" value="MFS_trans_sf"/>
</dbReference>
<sequence length="399" mass="42069">MLKEHTPASTAHLVLVGLLLWLAGLYLRIPVLVAPALAPDIAAELALSQALTGALTTLPILMLAIGAMPGSLAISRLGPRHTLALAMLVMVLGSAGRALVPDATALMVASAVMGLGVAMMQPALPALLPRWLAPHHLAMGTAIYMNGMLMGEFIGAGITRPLILPMVEHSWRQALLVWSLPALLVTAALYLPRRDSARPAQRPAWLPDWRNPLTLKLGLLLGLSGSLFFGFNAYLGNLLEQRGELERLSDALFWYNLAQVFASLIMLKMARRWVGNRAVILVMALGAIAGALGSVLTDGTLAIASATFMSLTAGILLILLVALPPLLVSAADTGRLSAGNFLVGYTIAFGVPTLGGLIADATGDVRHAIFTMVAYAVAVLPLALTLDLRRARSPAPQTH</sequence>
<dbReference type="RefSeq" id="WP_316974103.1">
    <property type="nucleotide sequence ID" value="NZ_JAWIIJ010000008.1"/>
</dbReference>
<dbReference type="InterPro" id="IPR011701">
    <property type="entry name" value="MFS"/>
</dbReference>
<dbReference type="Proteomes" id="UP001269819">
    <property type="component" value="Unassembled WGS sequence"/>
</dbReference>
<dbReference type="PROSITE" id="PS50850">
    <property type="entry name" value="MFS"/>
    <property type="match status" value="1"/>
</dbReference>
<proteinExistence type="predicted"/>
<feature type="transmembrane region" description="Helical" evidence="4">
    <location>
        <begin position="50"/>
        <end position="70"/>
    </location>
</feature>
<evidence type="ECO:0000313" key="6">
    <source>
        <dbReference type="EMBL" id="MDV2079575.1"/>
    </source>
</evidence>
<organism evidence="6 7">
    <name type="scientific">Marinobacter xestospongiae</name>
    <dbReference type="NCBI Taxonomy" id="994319"/>
    <lineage>
        <taxon>Bacteria</taxon>
        <taxon>Pseudomonadati</taxon>
        <taxon>Pseudomonadota</taxon>
        <taxon>Gammaproteobacteria</taxon>
        <taxon>Pseudomonadales</taxon>
        <taxon>Marinobacteraceae</taxon>
        <taxon>Marinobacter</taxon>
    </lineage>
</organism>
<keyword evidence="7" id="KW-1185">Reference proteome</keyword>